<dbReference type="RefSeq" id="WP_130156883.1">
    <property type="nucleotide sequence ID" value="NZ_SGIS01000012.1"/>
</dbReference>
<proteinExistence type="predicted"/>
<reference evidence="1 2" key="1">
    <citation type="submission" date="2019-02" db="EMBL/GenBank/DDBJ databases">
        <authorList>
            <person name="Li Y."/>
        </authorList>
    </citation>
    <scope>NUCLEOTIDE SEQUENCE [LARGE SCALE GENOMIC DNA]</scope>
    <source>
        <strain evidence="1 2">3-7</strain>
    </source>
</reference>
<sequence>MTITLQTVVAQEMLVPVPQEIEAVARVLAKQLGGVAVLFYGSVLRTGALGDILDFYVLTPRSRGSLLRRIALGNLWPDVSYHEIPVGGRTIRAKVATMPLATFERAATGALLDTTIWIRFAQPSALVWSHGPVDRQRTLRAVAEAVKTAGRFAAALGPRQGQPDEFWKALLRETYRAEFRVEPPGRETQILDYAPERYNRLLPLAWQASGIAFDTVEASLVPSLGFDECRRLVQAWLTRSAAGKLLNVARLVKAAFTFDGAARYGLWKIERHTGVHVALTPWRERHPLLAAPGVLWHVFHVAGR</sequence>
<dbReference type="AlphaFoldDB" id="A0A4Q6Y5H3"/>
<keyword evidence="2" id="KW-1185">Reference proteome</keyword>
<protein>
    <submittedName>
        <fullName evidence="1">Uncharacterized protein</fullName>
    </submittedName>
</protein>
<name>A0A4Q6Y5H3_9SPHN</name>
<gene>
    <name evidence="1" type="ORF">EWE75_09730</name>
</gene>
<comment type="caution">
    <text evidence="1">The sequence shown here is derived from an EMBL/GenBank/DDBJ whole genome shotgun (WGS) entry which is preliminary data.</text>
</comment>
<dbReference type="Proteomes" id="UP000292085">
    <property type="component" value="Unassembled WGS sequence"/>
</dbReference>
<evidence type="ECO:0000313" key="2">
    <source>
        <dbReference type="Proteomes" id="UP000292085"/>
    </source>
</evidence>
<dbReference type="EMBL" id="SGIS01000012">
    <property type="protein sequence ID" value="RZF64667.1"/>
    <property type="molecule type" value="Genomic_DNA"/>
</dbReference>
<accession>A0A4Q6Y5H3</accession>
<evidence type="ECO:0000313" key="1">
    <source>
        <dbReference type="EMBL" id="RZF64667.1"/>
    </source>
</evidence>
<organism evidence="1 2">
    <name type="scientific">Sphingomonas populi</name>
    <dbReference type="NCBI Taxonomy" id="2484750"/>
    <lineage>
        <taxon>Bacteria</taxon>
        <taxon>Pseudomonadati</taxon>
        <taxon>Pseudomonadota</taxon>
        <taxon>Alphaproteobacteria</taxon>
        <taxon>Sphingomonadales</taxon>
        <taxon>Sphingomonadaceae</taxon>
        <taxon>Sphingomonas</taxon>
    </lineage>
</organism>
<dbReference type="OrthoDB" id="7340718at2"/>